<evidence type="ECO:0000313" key="2">
    <source>
        <dbReference type="EMBL" id="UYG18264.1"/>
    </source>
</evidence>
<dbReference type="Proteomes" id="UP001164305">
    <property type="component" value="Chromosome"/>
</dbReference>
<evidence type="ECO:0008006" key="4">
    <source>
        <dbReference type="Google" id="ProtNLM"/>
    </source>
</evidence>
<feature type="transmembrane region" description="Helical" evidence="1">
    <location>
        <begin position="54"/>
        <end position="75"/>
    </location>
</feature>
<feature type="transmembrane region" description="Helical" evidence="1">
    <location>
        <begin position="82"/>
        <end position="108"/>
    </location>
</feature>
<protein>
    <recommendedName>
        <fullName evidence="4">DUF4383 domain-containing protein</fullName>
    </recommendedName>
</protein>
<keyword evidence="3" id="KW-1185">Reference proteome</keyword>
<dbReference type="EMBL" id="CP107020">
    <property type="protein sequence ID" value="UYG18264.1"/>
    <property type="molecule type" value="Genomic_DNA"/>
</dbReference>
<organism evidence="2 3">
    <name type="scientific">Brachybacterium huguangmaarense</name>
    <dbReference type="NCBI Taxonomy" id="1652028"/>
    <lineage>
        <taxon>Bacteria</taxon>
        <taxon>Bacillati</taxon>
        <taxon>Actinomycetota</taxon>
        <taxon>Actinomycetes</taxon>
        <taxon>Micrococcales</taxon>
        <taxon>Dermabacteraceae</taxon>
        <taxon>Brachybacterium</taxon>
    </lineage>
</organism>
<name>A0ABY6G5L3_9MICO</name>
<dbReference type="RefSeq" id="WP_263595454.1">
    <property type="nucleotide sequence ID" value="NZ_CP107020.1"/>
</dbReference>
<evidence type="ECO:0000256" key="1">
    <source>
        <dbReference type="SAM" id="Phobius"/>
    </source>
</evidence>
<gene>
    <name evidence="2" type="ORF">BRM3_11475</name>
</gene>
<keyword evidence="1" id="KW-0472">Membrane</keyword>
<accession>A0ABY6G5L3</accession>
<feature type="transmembrane region" description="Helical" evidence="1">
    <location>
        <begin position="20"/>
        <end position="42"/>
    </location>
</feature>
<reference evidence="2" key="1">
    <citation type="submission" date="2022-10" db="EMBL/GenBank/DDBJ databases">
        <title>Whole-Genome Sequencing of Brachybacterium huguangmaarense BRM-3, Isolated from Betula schmidtii.</title>
        <authorList>
            <person name="Haam D."/>
        </authorList>
    </citation>
    <scope>NUCLEOTIDE SEQUENCE</scope>
    <source>
        <strain evidence="2">BRM-3</strain>
    </source>
</reference>
<proteinExistence type="predicted"/>
<keyword evidence="1" id="KW-0812">Transmembrane</keyword>
<evidence type="ECO:0000313" key="3">
    <source>
        <dbReference type="Proteomes" id="UP001164305"/>
    </source>
</evidence>
<feature type="transmembrane region" description="Helical" evidence="1">
    <location>
        <begin position="114"/>
        <end position="132"/>
    </location>
</feature>
<sequence>MTRVLQPSRALQGALGAVAWLNLVSALIGMAGLTIGGGLGIPVELLEGSVFHSYAWPGVILGVVVGGAQVLALLAQHRRYGLAWGLHAAAGLIMMIWIFAEISIMLVWSPLHGLYFLTGLVQTVLAVLALGARPHPLWGRESRAPRHSPMSVR</sequence>
<keyword evidence="1" id="KW-1133">Transmembrane helix</keyword>